<comment type="caution">
    <text evidence="1">The sequence shown here is derived from an EMBL/GenBank/DDBJ whole genome shotgun (WGS) entry which is preliminary data.</text>
</comment>
<sequence length="379" mass="42742">MDDILYKASNQAMSFAIKSGISLASGFAIKRITKLLDKLPDDDTSMILKKRKRISTKISIISSSIELIKLISAQGNSALASTMELIEELEESFETFDQDVEAMIQDLNGNGDKQRIIKNVEKKMNELIEEIDESVPLINLSLITCSVNRNGVSLSKLIKASNYLEKNTDPGQDKDDGEDAKDEAKEINVGPPFSFKFYSIFYNPSRLENGGSQLDCISWKEKYAKAIVQISKDPYNITITEDFNDGRYHDDEDEPEKKVIKLEDIGKLFFTSSGKILRLDNNLPVLILKLGEDYVGFGAHDISLESDSETEEEGEEPEIKVIEGDRDLSLFEYLIKLLKLEKTENKAISSINDEKLSIYLGINKEMDNNIMKLDRLSLH</sequence>
<accession>A0ACA9Y9J3</accession>
<organism evidence="1 2">
    <name type="scientific">[Candida] jaroonii</name>
    <dbReference type="NCBI Taxonomy" id="467808"/>
    <lineage>
        <taxon>Eukaryota</taxon>
        <taxon>Fungi</taxon>
        <taxon>Dikarya</taxon>
        <taxon>Ascomycota</taxon>
        <taxon>Saccharomycotina</taxon>
        <taxon>Pichiomycetes</taxon>
        <taxon>Debaryomycetaceae</taxon>
        <taxon>Yamadazyma</taxon>
    </lineage>
</organism>
<name>A0ACA9Y9J3_9ASCO</name>
<dbReference type="EMBL" id="CALSDN010000005">
    <property type="protein sequence ID" value="CAH6721107.1"/>
    <property type="molecule type" value="Genomic_DNA"/>
</dbReference>
<protein>
    <submittedName>
        <fullName evidence="1">Ran-specific GTPase-activating protein 30</fullName>
    </submittedName>
</protein>
<proteinExistence type="predicted"/>
<evidence type="ECO:0000313" key="2">
    <source>
        <dbReference type="Proteomes" id="UP001152531"/>
    </source>
</evidence>
<keyword evidence="2" id="KW-1185">Reference proteome</keyword>
<reference evidence="1" key="1">
    <citation type="submission" date="2022-06" db="EMBL/GenBank/DDBJ databases">
        <authorList>
            <person name="Legras J.-L."/>
            <person name="Devillers H."/>
            <person name="Grondin C."/>
        </authorList>
    </citation>
    <scope>NUCLEOTIDE SEQUENCE</scope>
    <source>
        <strain evidence="1">CLIB 1444</strain>
    </source>
</reference>
<evidence type="ECO:0000313" key="1">
    <source>
        <dbReference type="EMBL" id="CAH6721107.1"/>
    </source>
</evidence>
<gene>
    <name evidence="1" type="ORF">CLIB1444_05S03730</name>
</gene>
<dbReference type="Proteomes" id="UP001152531">
    <property type="component" value="Unassembled WGS sequence"/>
</dbReference>